<evidence type="ECO:0000256" key="4">
    <source>
        <dbReference type="ARBA" id="ARBA00022741"/>
    </source>
</evidence>
<dbReference type="Gene3D" id="3.40.50.1110">
    <property type="entry name" value="SGNH hydrolase"/>
    <property type="match status" value="1"/>
</dbReference>
<evidence type="ECO:0000256" key="3">
    <source>
        <dbReference type="ARBA" id="ARBA00022737"/>
    </source>
</evidence>
<keyword evidence="3" id="KW-0677">Repeat</keyword>
<dbReference type="Gene3D" id="3.80.10.10">
    <property type="entry name" value="Ribonuclease Inhibitor"/>
    <property type="match status" value="1"/>
</dbReference>
<sequence>MFGTLTGLIKQRSAITNWEAFSRANNISGWKLAVPPCQWTGVGCNADGAITSLDLGCVDEVEGLCAVLAEGSLAPELVNVGTLESIFLQGQTLTGPLPEAWGAAGAFARLAYLSLANNDLTGSIPASWGGKDALAALELIQLSGNKLCGDVPAPLQPKLECADGDDSCSDGQLPACSTTVTALAADGEEEGSSKLEEQPEAAADCPPGDIQDVPSWAKKYNARIAAKEAAQEQAANNKALVAEANESGERYDFVMYGDSITWRVSENMGVWDRYLGSLGGPSAPLGIIFNQVSDLAYRIMNGDERFDLAPKAVALLIGVNNLERGPQPAEQLEELVKWLQAAWPSTRLILLNLLPTVFEVEAPYLDITGTNKKYQQIAEETGIEWSTCGSDIDPADEAQLYDGIHPGPKGVDILLSCLGPQVEAAVAAFEC</sequence>
<dbReference type="EMBL" id="GL433849">
    <property type="protein sequence ID" value="EFN53922.1"/>
    <property type="molecule type" value="Genomic_DNA"/>
</dbReference>
<accession>E1ZJU6</accession>
<dbReference type="GO" id="GO:0005930">
    <property type="term" value="C:axoneme"/>
    <property type="evidence" value="ECO:0007669"/>
    <property type="project" value="UniProtKB-SubCell"/>
</dbReference>
<dbReference type="InterPro" id="IPR001611">
    <property type="entry name" value="Leu-rich_rpt"/>
</dbReference>
<feature type="coiled-coil region" evidence="6">
    <location>
        <begin position="217"/>
        <end position="247"/>
    </location>
</feature>
<evidence type="ECO:0000313" key="10">
    <source>
        <dbReference type="Proteomes" id="UP000008141"/>
    </source>
</evidence>
<dbReference type="SUPFAM" id="SSF52266">
    <property type="entry name" value="SGNH hydrolase"/>
    <property type="match status" value="1"/>
</dbReference>
<proteinExistence type="predicted"/>
<keyword evidence="4" id="KW-0547">Nucleotide-binding</keyword>
<protein>
    <recommendedName>
        <fullName evidence="8">SGNH hydrolase-type esterase domain-containing protein</fullName>
    </recommendedName>
</protein>
<dbReference type="InterPro" id="IPR032675">
    <property type="entry name" value="LRR_dom_sf"/>
</dbReference>
<dbReference type="InterPro" id="IPR036514">
    <property type="entry name" value="SGNH_hydro_sf"/>
</dbReference>
<dbReference type="OrthoDB" id="1394818at2759"/>
<dbReference type="PANTHER" id="PTHR48056">
    <property type="entry name" value="LRR RECEPTOR-LIKE SERINE/THREONINE-PROTEIN KINASE-RELATED"/>
    <property type="match status" value="1"/>
</dbReference>
<dbReference type="SUPFAM" id="SSF52058">
    <property type="entry name" value="L domain-like"/>
    <property type="match status" value="1"/>
</dbReference>
<organism evidence="10">
    <name type="scientific">Chlorella variabilis</name>
    <name type="common">Green alga</name>
    <dbReference type="NCBI Taxonomy" id="554065"/>
    <lineage>
        <taxon>Eukaryota</taxon>
        <taxon>Viridiplantae</taxon>
        <taxon>Chlorophyta</taxon>
        <taxon>core chlorophytes</taxon>
        <taxon>Trebouxiophyceae</taxon>
        <taxon>Chlorellales</taxon>
        <taxon>Chlorellaceae</taxon>
        <taxon>Chlorella clade</taxon>
        <taxon>Chlorella</taxon>
    </lineage>
</organism>
<evidence type="ECO:0000313" key="9">
    <source>
        <dbReference type="EMBL" id="EFN53922.1"/>
    </source>
</evidence>
<dbReference type="InterPro" id="IPR013830">
    <property type="entry name" value="SGNH_hydro"/>
</dbReference>
<evidence type="ECO:0000256" key="7">
    <source>
        <dbReference type="SAM" id="MobiDB-lite"/>
    </source>
</evidence>
<evidence type="ECO:0000259" key="8">
    <source>
        <dbReference type="Pfam" id="PF13472"/>
    </source>
</evidence>
<name>E1ZJU6_CHLVA</name>
<dbReference type="RefSeq" id="XP_005846024.1">
    <property type="nucleotide sequence ID" value="XM_005845962.1"/>
</dbReference>
<reference evidence="9 10" key="1">
    <citation type="journal article" date="2010" name="Plant Cell">
        <title>The Chlorella variabilis NC64A genome reveals adaptation to photosymbiosis, coevolution with viruses, and cryptic sex.</title>
        <authorList>
            <person name="Blanc G."/>
            <person name="Duncan G."/>
            <person name="Agarkova I."/>
            <person name="Borodovsky M."/>
            <person name="Gurnon J."/>
            <person name="Kuo A."/>
            <person name="Lindquist E."/>
            <person name="Lucas S."/>
            <person name="Pangilinan J."/>
            <person name="Polle J."/>
            <person name="Salamov A."/>
            <person name="Terry A."/>
            <person name="Yamada T."/>
            <person name="Dunigan D.D."/>
            <person name="Grigoriev I.V."/>
            <person name="Claverie J.M."/>
            <person name="Van Etten J.L."/>
        </authorList>
    </citation>
    <scope>NUCLEOTIDE SEQUENCE [LARGE SCALE GENOMIC DNA]</scope>
    <source>
        <strain evidence="9 10">NC64A</strain>
    </source>
</reference>
<dbReference type="GO" id="GO:0005524">
    <property type="term" value="F:ATP binding"/>
    <property type="evidence" value="ECO:0007669"/>
    <property type="project" value="UniProtKB-KW"/>
</dbReference>
<keyword evidence="10" id="KW-1185">Reference proteome</keyword>
<evidence type="ECO:0000256" key="6">
    <source>
        <dbReference type="SAM" id="Coils"/>
    </source>
</evidence>
<feature type="region of interest" description="Disordered" evidence="7">
    <location>
        <begin position="186"/>
        <end position="208"/>
    </location>
</feature>
<comment type="subcellular location">
    <subcellularLocation>
        <location evidence="1">Cytoplasm</location>
        <location evidence="1">Cytoskeleton</location>
        <location evidence="1">Cilium axoneme</location>
    </subcellularLocation>
</comment>
<dbReference type="GeneID" id="17353543"/>
<evidence type="ECO:0000256" key="1">
    <source>
        <dbReference type="ARBA" id="ARBA00004430"/>
    </source>
</evidence>
<keyword evidence="2" id="KW-0433">Leucine-rich repeat</keyword>
<dbReference type="Pfam" id="PF00560">
    <property type="entry name" value="LRR_1"/>
    <property type="match status" value="1"/>
</dbReference>
<dbReference type="Proteomes" id="UP000008141">
    <property type="component" value="Unassembled WGS sequence"/>
</dbReference>
<dbReference type="PANTHER" id="PTHR48056:SF81">
    <property type="entry name" value="RECEPTOR PROTEIN-TYROSINE KINASE CEPR1"/>
    <property type="match status" value="1"/>
</dbReference>
<dbReference type="InterPro" id="IPR050647">
    <property type="entry name" value="Plant_LRR-RLKs"/>
</dbReference>
<gene>
    <name evidence="9" type="ORF">CHLNCDRAFT_136136</name>
</gene>
<evidence type="ECO:0000256" key="5">
    <source>
        <dbReference type="ARBA" id="ARBA00022840"/>
    </source>
</evidence>
<dbReference type="Pfam" id="PF13472">
    <property type="entry name" value="Lipase_GDSL_2"/>
    <property type="match status" value="1"/>
</dbReference>
<evidence type="ECO:0000256" key="2">
    <source>
        <dbReference type="ARBA" id="ARBA00022614"/>
    </source>
</evidence>
<dbReference type="AlphaFoldDB" id="E1ZJU6"/>
<dbReference type="KEGG" id="cvr:CHLNCDRAFT_136136"/>
<keyword evidence="5" id="KW-0067">ATP-binding</keyword>
<dbReference type="InParanoid" id="E1ZJU6"/>
<feature type="domain" description="SGNH hydrolase-type esterase" evidence="8">
    <location>
        <begin position="256"/>
        <end position="411"/>
    </location>
</feature>
<keyword evidence="6" id="KW-0175">Coiled coil</keyword>